<organism evidence="3 4">
    <name type="scientific">Nannocystis pusilla</name>
    <dbReference type="NCBI Taxonomy" id="889268"/>
    <lineage>
        <taxon>Bacteria</taxon>
        <taxon>Pseudomonadati</taxon>
        <taxon>Myxococcota</taxon>
        <taxon>Polyangia</taxon>
        <taxon>Nannocystales</taxon>
        <taxon>Nannocystaceae</taxon>
        <taxon>Nannocystis</taxon>
    </lineage>
</organism>
<feature type="domain" description="Chorismate-utilising enzyme C-terminal" evidence="1">
    <location>
        <begin position="246"/>
        <end position="334"/>
    </location>
</feature>
<dbReference type="PANTHER" id="PTHR11236:SF9">
    <property type="entry name" value="ANTHRANILATE SYNTHASE COMPONENT 1"/>
    <property type="match status" value="1"/>
</dbReference>
<evidence type="ECO:0000259" key="1">
    <source>
        <dbReference type="Pfam" id="PF00425"/>
    </source>
</evidence>
<dbReference type="Proteomes" id="UP001139031">
    <property type="component" value="Unassembled WGS sequence"/>
</dbReference>
<accession>A0ABS7U0V9</accession>
<name>A0ABS7U0V9_9BACT</name>
<protein>
    <submittedName>
        <fullName evidence="3">Anthranilate synthase component I family protein</fullName>
    </submittedName>
</protein>
<feature type="domain" description="Chorismate-utilising enzyme C-terminal" evidence="1">
    <location>
        <begin position="340"/>
        <end position="520"/>
    </location>
</feature>
<comment type="caution">
    <text evidence="3">The sequence shown here is derived from an EMBL/GenBank/DDBJ whole genome shotgun (WGS) entry which is preliminary data.</text>
</comment>
<dbReference type="InterPro" id="IPR019999">
    <property type="entry name" value="Anth_synth_I-like"/>
</dbReference>
<dbReference type="EMBL" id="JAIRAU010000047">
    <property type="protein sequence ID" value="MBZ5714165.1"/>
    <property type="molecule type" value="Genomic_DNA"/>
</dbReference>
<dbReference type="RefSeq" id="WP_224195897.1">
    <property type="nucleotide sequence ID" value="NZ_JAIRAU010000047.1"/>
</dbReference>
<dbReference type="PANTHER" id="PTHR11236">
    <property type="entry name" value="AMINOBENZOATE/ANTHRANILATE SYNTHASE"/>
    <property type="match status" value="1"/>
</dbReference>
<keyword evidence="4" id="KW-1185">Reference proteome</keyword>
<dbReference type="InterPro" id="IPR015890">
    <property type="entry name" value="Chorismate_C"/>
</dbReference>
<evidence type="ECO:0000313" key="4">
    <source>
        <dbReference type="Proteomes" id="UP001139031"/>
    </source>
</evidence>
<evidence type="ECO:0000313" key="3">
    <source>
        <dbReference type="EMBL" id="MBZ5714165.1"/>
    </source>
</evidence>
<dbReference type="PRINTS" id="PR00095">
    <property type="entry name" value="ANTSNTHASEI"/>
</dbReference>
<sequence length="538" mass="56515">MIAGPPLIEPSAPRLVPVWRELLCDGITPVEVYARLRAYARGSSSGPPDLPGVSFLLESAGGAGERWARYSVVGVGARAHVRGVWNGYDLDVTITPGPGFSLPPGVEAKSRGLGGIAALQRAYDSPPRAELPRFWGGLVGVWGHDAARVFDPIPPVPGLSVMSSDLPAVELVATDTLVVFDNFSQRVRVLATACAESEGGPEAAEAAARARVDAVAAALLGPSVLRPRGVPEVQPPATEVAAPWSRAGYRASVASAREHIMAGDIFQVVLSQRFVSRRGDIDLLDVYRMLRVGNPAPYMYLFDLPAAALTGASPEVLVRVDRDALAPAVTGAASSETAPQSGLRVTVRPIAGTRRRGHDVIEDEALASELLADPKERAEHLMLVDLGRNDLGRVSVAGSVRVSESFSIERYSRVMHIVSEVQGELRPELTALDALRATFPAGTLSGAPKIRALQIIDALEPAPRGWYGGAVGYLGYDGAADFAICIRSLVAVGDEFRVQAGAGVVYDSSPEGEDNECHVKASAVLRAIAAAAAEGGAA</sequence>
<dbReference type="Pfam" id="PF00425">
    <property type="entry name" value="Chorismate_bind"/>
    <property type="match status" value="2"/>
</dbReference>
<gene>
    <name evidence="3" type="ORF">K7C98_33450</name>
</gene>
<evidence type="ECO:0000259" key="2">
    <source>
        <dbReference type="Pfam" id="PF04715"/>
    </source>
</evidence>
<dbReference type="Gene3D" id="3.60.120.10">
    <property type="entry name" value="Anthranilate synthase"/>
    <property type="match status" value="1"/>
</dbReference>
<dbReference type="SUPFAM" id="SSF56322">
    <property type="entry name" value="ADC synthase"/>
    <property type="match status" value="1"/>
</dbReference>
<proteinExistence type="predicted"/>
<dbReference type="InterPro" id="IPR006805">
    <property type="entry name" value="Anth_synth_I_N"/>
</dbReference>
<dbReference type="InterPro" id="IPR005801">
    <property type="entry name" value="ADC_synthase"/>
</dbReference>
<feature type="domain" description="Anthranilate synthase component I N-terminal" evidence="2">
    <location>
        <begin position="28"/>
        <end position="188"/>
    </location>
</feature>
<reference evidence="3" key="1">
    <citation type="submission" date="2021-08" db="EMBL/GenBank/DDBJ databases">
        <authorList>
            <person name="Stevens D.C."/>
        </authorList>
    </citation>
    <scope>NUCLEOTIDE SEQUENCE</scope>
    <source>
        <strain evidence="3">DSM 53165</strain>
    </source>
</reference>
<dbReference type="Pfam" id="PF04715">
    <property type="entry name" value="Anth_synt_I_N"/>
    <property type="match status" value="1"/>
</dbReference>